<keyword evidence="2" id="KW-1185">Reference proteome</keyword>
<comment type="caution">
    <text evidence="1">The sequence shown here is derived from an EMBL/GenBank/DDBJ whole genome shotgun (WGS) entry which is preliminary data.</text>
</comment>
<dbReference type="EMBL" id="JBICBT010000730">
    <property type="protein sequence ID" value="KAL3103613.1"/>
    <property type="molecule type" value="Genomic_DNA"/>
</dbReference>
<dbReference type="AlphaFoldDB" id="A0ABD2KLF9"/>
<accession>A0ABD2KLF9</accession>
<reference evidence="1 2" key="1">
    <citation type="submission" date="2024-10" db="EMBL/GenBank/DDBJ databases">
        <authorList>
            <person name="Kim D."/>
        </authorList>
    </citation>
    <scope>NUCLEOTIDE SEQUENCE [LARGE SCALE GENOMIC DNA]</scope>
    <source>
        <strain evidence="1">BH-2024</strain>
    </source>
</reference>
<gene>
    <name evidence="1" type="ORF">niasHT_026807</name>
</gene>
<protein>
    <submittedName>
        <fullName evidence="1">Uncharacterized protein</fullName>
    </submittedName>
</protein>
<evidence type="ECO:0000313" key="2">
    <source>
        <dbReference type="Proteomes" id="UP001620626"/>
    </source>
</evidence>
<evidence type="ECO:0000313" key="1">
    <source>
        <dbReference type="EMBL" id="KAL3103613.1"/>
    </source>
</evidence>
<dbReference type="Proteomes" id="UP001620626">
    <property type="component" value="Unassembled WGS sequence"/>
</dbReference>
<organism evidence="1 2">
    <name type="scientific">Heterodera trifolii</name>
    <dbReference type="NCBI Taxonomy" id="157864"/>
    <lineage>
        <taxon>Eukaryota</taxon>
        <taxon>Metazoa</taxon>
        <taxon>Ecdysozoa</taxon>
        <taxon>Nematoda</taxon>
        <taxon>Chromadorea</taxon>
        <taxon>Rhabditida</taxon>
        <taxon>Tylenchina</taxon>
        <taxon>Tylenchomorpha</taxon>
        <taxon>Tylenchoidea</taxon>
        <taxon>Heteroderidae</taxon>
        <taxon>Heteroderinae</taxon>
        <taxon>Heterodera</taxon>
    </lineage>
</organism>
<sequence length="223" mass="25048">MKCQSHSFRNNACGLTNCYSNRPKRSFRPTIGSSTVISFQSHSSAPYLGPALRPNGWPNFRWGCTPSDGSLNWHNVHADNSAAAACHPNSGQPIQPNQRGASPPLPTSTCWPNGRFYIFNETRNCNPRPTVPTDTNVGIFHRANNGPHRHRDSKCHSMKCTKQMLRLFTIGPILFTRLLMHAPQRAPPTKHSASGQIPSNPVHNHQIGNECHWNRRHLFRVFC</sequence>
<proteinExistence type="predicted"/>
<name>A0ABD2KLF9_9BILA</name>